<dbReference type="PRINTS" id="PR00032">
    <property type="entry name" value="HTHARAC"/>
</dbReference>
<dbReference type="Pfam" id="PF12833">
    <property type="entry name" value="HTH_18"/>
    <property type="match status" value="1"/>
</dbReference>
<dbReference type="eggNOG" id="COG2207">
    <property type="taxonomic scope" value="Bacteria"/>
</dbReference>
<keyword evidence="2" id="KW-0238">DNA-binding</keyword>
<dbReference type="InterPro" id="IPR035418">
    <property type="entry name" value="AraC-bd_2"/>
</dbReference>
<name>G6EFK6_9SPHN</name>
<sequence>MTTDSVASKERASYWRDLVSATFVELECEMAVPSQFSGSLRTMDLGDFHMTEVDAAPQLVRRTRRAISASTSDHFLLSLQTWGQGIILQDDRVALLRPGDFALYDSTRPYRLQFEEKFGQIVVQLPRKTVTERLIDADGLTAMQVDGSKGVGLLASNYIRNLHQQVGTIEELSSGRLKASAVDLLATAIAEQAGVKCLGTENQAILRRRVIAYVDQHLADHELSCRRIAEVHGISERQLRRAFEGQHTSLSDWIWLRRLEKAKRDLVDPLKAPLSITAIAYDLGYRDSAHFSRSFRSRFDCTPSAWRNDNLAVRK</sequence>
<reference evidence="5 6" key="1">
    <citation type="journal article" date="2012" name="J. Bacteriol.">
        <title>Genome sequence of benzo(a)pyrene-degrading bacterium Novosphingobium pentaromativorans US6-1.</title>
        <authorList>
            <person name="Luo Y.R."/>
            <person name="Kang S.G."/>
            <person name="Kim S.J."/>
            <person name="Kim M.R."/>
            <person name="Li N."/>
            <person name="Lee J.H."/>
            <person name="Kwon K.K."/>
        </authorList>
    </citation>
    <scope>NUCLEOTIDE SEQUENCE [LARGE SCALE GENOMIC DNA]</scope>
    <source>
        <strain evidence="5 6">US6-1</strain>
    </source>
</reference>
<dbReference type="InterPro" id="IPR018060">
    <property type="entry name" value="HTH_AraC"/>
</dbReference>
<evidence type="ECO:0000256" key="3">
    <source>
        <dbReference type="ARBA" id="ARBA00023163"/>
    </source>
</evidence>
<feature type="domain" description="HTH araC/xylS-type" evidence="4">
    <location>
        <begin position="208"/>
        <end position="309"/>
    </location>
</feature>
<dbReference type="Gene3D" id="1.10.10.60">
    <property type="entry name" value="Homeodomain-like"/>
    <property type="match status" value="1"/>
</dbReference>
<evidence type="ECO:0000256" key="1">
    <source>
        <dbReference type="ARBA" id="ARBA00023015"/>
    </source>
</evidence>
<dbReference type="PANTHER" id="PTHR46796">
    <property type="entry name" value="HTH-TYPE TRANSCRIPTIONAL ACTIVATOR RHAS-RELATED"/>
    <property type="match status" value="1"/>
</dbReference>
<dbReference type="InterPro" id="IPR050204">
    <property type="entry name" value="AraC_XylS_family_regulators"/>
</dbReference>
<evidence type="ECO:0000313" key="6">
    <source>
        <dbReference type="Proteomes" id="UP000004030"/>
    </source>
</evidence>
<keyword evidence="1" id="KW-0805">Transcription regulation</keyword>
<evidence type="ECO:0000259" key="4">
    <source>
        <dbReference type="PROSITE" id="PS01124"/>
    </source>
</evidence>
<dbReference type="InterPro" id="IPR009057">
    <property type="entry name" value="Homeodomain-like_sf"/>
</dbReference>
<dbReference type="Pfam" id="PF14525">
    <property type="entry name" value="AraC_binding_2"/>
    <property type="match status" value="1"/>
</dbReference>
<organism evidence="5 6">
    <name type="scientific">Novosphingobium pentaromativorans US6-1</name>
    <dbReference type="NCBI Taxonomy" id="1088721"/>
    <lineage>
        <taxon>Bacteria</taxon>
        <taxon>Pseudomonadati</taxon>
        <taxon>Pseudomonadota</taxon>
        <taxon>Alphaproteobacteria</taxon>
        <taxon>Sphingomonadales</taxon>
        <taxon>Sphingomonadaceae</taxon>
        <taxon>Novosphingobium</taxon>
    </lineage>
</organism>
<dbReference type="InterPro" id="IPR018062">
    <property type="entry name" value="HTH_AraC-typ_CS"/>
</dbReference>
<dbReference type="InterPro" id="IPR020449">
    <property type="entry name" value="Tscrpt_reg_AraC-type_HTH"/>
</dbReference>
<dbReference type="GO" id="GO:0003700">
    <property type="term" value="F:DNA-binding transcription factor activity"/>
    <property type="evidence" value="ECO:0007669"/>
    <property type="project" value="InterPro"/>
</dbReference>
<keyword evidence="6" id="KW-1185">Reference proteome</keyword>
<accession>G6EFK6</accession>
<gene>
    <name evidence="5" type="ORF">NSU_3127</name>
</gene>
<proteinExistence type="predicted"/>
<dbReference type="PROSITE" id="PS01124">
    <property type="entry name" value="HTH_ARAC_FAMILY_2"/>
    <property type="match status" value="1"/>
</dbReference>
<dbReference type="SMART" id="SM00342">
    <property type="entry name" value="HTH_ARAC"/>
    <property type="match status" value="1"/>
</dbReference>
<dbReference type="EMBL" id="AGFM01000050">
    <property type="protein sequence ID" value="EHJ59914.1"/>
    <property type="molecule type" value="Genomic_DNA"/>
</dbReference>
<dbReference type="Proteomes" id="UP000004030">
    <property type="component" value="Unassembled WGS sequence"/>
</dbReference>
<evidence type="ECO:0000256" key="2">
    <source>
        <dbReference type="ARBA" id="ARBA00023125"/>
    </source>
</evidence>
<dbReference type="PANTHER" id="PTHR46796:SF6">
    <property type="entry name" value="ARAC SUBFAMILY"/>
    <property type="match status" value="1"/>
</dbReference>
<keyword evidence="3" id="KW-0804">Transcription</keyword>
<protein>
    <submittedName>
        <fullName evidence="5">Transcriptional regulator, AraC family</fullName>
    </submittedName>
</protein>
<dbReference type="PROSITE" id="PS00041">
    <property type="entry name" value="HTH_ARAC_FAMILY_1"/>
    <property type="match status" value="1"/>
</dbReference>
<dbReference type="AlphaFoldDB" id="G6EFK6"/>
<dbReference type="SUPFAM" id="SSF46689">
    <property type="entry name" value="Homeodomain-like"/>
    <property type="match status" value="1"/>
</dbReference>
<evidence type="ECO:0000313" key="5">
    <source>
        <dbReference type="EMBL" id="EHJ59914.1"/>
    </source>
</evidence>
<comment type="caution">
    <text evidence="5">The sequence shown here is derived from an EMBL/GenBank/DDBJ whole genome shotgun (WGS) entry which is preliminary data.</text>
</comment>
<dbReference type="GO" id="GO:0043565">
    <property type="term" value="F:sequence-specific DNA binding"/>
    <property type="evidence" value="ECO:0007669"/>
    <property type="project" value="InterPro"/>
</dbReference>